<evidence type="ECO:0000313" key="6">
    <source>
        <dbReference type="Proteomes" id="UP000478183"/>
    </source>
</evidence>
<reference evidence="5 6" key="1">
    <citation type="submission" date="2019-11" db="EMBL/GenBank/DDBJ databases">
        <authorList>
            <person name="Dong K."/>
        </authorList>
    </citation>
    <scope>NUCLEOTIDE SEQUENCE [LARGE SCALE GENOMIC DNA]</scope>
    <source>
        <strain evidence="5 6">NBRC 111993</strain>
    </source>
</reference>
<sequence>MMRGLFALLILLLPLSALAQDLPKPLSTEVSDYAQIIAPDDEAAISRALTELRNTTGVQGTVVTLEDRAQYGGSDGLETFATRLFNHWGVGDASRNDGFMILVLAEDREARIELGAGYPNDTDIRAQDIMRGTMLPAFREHRLSKGTRDGTEAVINLIARPHAAGLPPPEASHRNLIDRAMGLIFFGAFAAIFGMIGLKHWRRRHCPQCGKGGLETTREPNRLPAEHGSYTVSDTRMTKSCPHCGWSETRLLPLPQRISYGPDNRELRRERNPAYRNRSSGGGSGFGGGSSRGGGASGRW</sequence>
<comment type="caution">
    <text evidence="5">The sequence shown here is derived from an EMBL/GenBank/DDBJ whole genome shotgun (WGS) entry which is preliminary data.</text>
</comment>
<dbReference type="Pfam" id="PF04536">
    <property type="entry name" value="TPM_phosphatase"/>
    <property type="match status" value="1"/>
</dbReference>
<dbReference type="InterPro" id="IPR007621">
    <property type="entry name" value="TPM_dom"/>
</dbReference>
<keyword evidence="2" id="KW-1133">Transmembrane helix</keyword>
<organism evidence="5 6">
    <name type="scientific">Paracoccus aestuariivivens</name>
    <dbReference type="NCBI Taxonomy" id="1820333"/>
    <lineage>
        <taxon>Bacteria</taxon>
        <taxon>Pseudomonadati</taxon>
        <taxon>Pseudomonadota</taxon>
        <taxon>Alphaproteobacteria</taxon>
        <taxon>Rhodobacterales</taxon>
        <taxon>Paracoccaceae</taxon>
        <taxon>Paracoccus</taxon>
    </lineage>
</organism>
<gene>
    <name evidence="5" type="ORF">GL286_06035</name>
</gene>
<feature type="chain" id="PRO_5027116412" evidence="3">
    <location>
        <begin position="20"/>
        <end position="300"/>
    </location>
</feature>
<protein>
    <submittedName>
        <fullName evidence="5">TPM domain-containing protein</fullName>
    </submittedName>
</protein>
<feature type="region of interest" description="Disordered" evidence="1">
    <location>
        <begin position="257"/>
        <end position="300"/>
    </location>
</feature>
<keyword evidence="3" id="KW-0732">Signal</keyword>
<keyword evidence="2" id="KW-0472">Membrane</keyword>
<evidence type="ECO:0000256" key="2">
    <source>
        <dbReference type="SAM" id="Phobius"/>
    </source>
</evidence>
<keyword evidence="2" id="KW-0812">Transmembrane</keyword>
<feature type="transmembrane region" description="Helical" evidence="2">
    <location>
        <begin position="180"/>
        <end position="198"/>
    </location>
</feature>
<dbReference type="Proteomes" id="UP000478183">
    <property type="component" value="Unassembled WGS sequence"/>
</dbReference>
<dbReference type="PANTHER" id="PTHR30373:SF2">
    <property type="entry name" value="UPF0603 PROTEIN YGCG"/>
    <property type="match status" value="1"/>
</dbReference>
<feature type="domain" description="TPM" evidence="4">
    <location>
        <begin position="30"/>
        <end position="156"/>
    </location>
</feature>
<accession>A0A6L6J5S5</accession>
<dbReference type="PANTHER" id="PTHR30373">
    <property type="entry name" value="UPF0603 PROTEIN YGCG"/>
    <property type="match status" value="1"/>
</dbReference>
<evidence type="ECO:0000256" key="1">
    <source>
        <dbReference type="SAM" id="MobiDB-lite"/>
    </source>
</evidence>
<dbReference type="Gene3D" id="3.10.310.50">
    <property type="match status" value="1"/>
</dbReference>
<feature type="compositionally biased region" description="Gly residues" evidence="1">
    <location>
        <begin position="280"/>
        <end position="300"/>
    </location>
</feature>
<feature type="compositionally biased region" description="Basic and acidic residues" evidence="1">
    <location>
        <begin position="263"/>
        <end position="273"/>
    </location>
</feature>
<name>A0A6L6J5S5_9RHOB</name>
<evidence type="ECO:0000313" key="5">
    <source>
        <dbReference type="EMBL" id="MTH77280.1"/>
    </source>
</evidence>
<evidence type="ECO:0000259" key="4">
    <source>
        <dbReference type="Pfam" id="PF04536"/>
    </source>
</evidence>
<proteinExistence type="predicted"/>
<dbReference type="AlphaFoldDB" id="A0A6L6J5S5"/>
<dbReference type="EMBL" id="WMIE01000002">
    <property type="protein sequence ID" value="MTH77280.1"/>
    <property type="molecule type" value="Genomic_DNA"/>
</dbReference>
<keyword evidence="6" id="KW-1185">Reference proteome</keyword>
<feature type="signal peptide" evidence="3">
    <location>
        <begin position="1"/>
        <end position="19"/>
    </location>
</feature>
<dbReference type="OrthoDB" id="9810918at2"/>
<evidence type="ECO:0000256" key="3">
    <source>
        <dbReference type="SAM" id="SignalP"/>
    </source>
</evidence>